<protein>
    <submittedName>
        <fullName evidence="2">Uncharacterized protein</fullName>
    </submittedName>
</protein>
<sequence>MKIRFPARAYVRHGMTNSGQFKEQERTKPPNNCHSREGGTTESGTSLSPMKIRFPARACARHGMTNSGQFKEQKRTKPPQQLSFSRGRDDRVGNLAFTLENKIPCSRLRAPWNDK</sequence>
<proteinExistence type="predicted"/>
<evidence type="ECO:0000313" key="3">
    <source>
        <dbReference type="Proteomes" id="UP000186039"/>
    </source>
</evidence>
<dbReference type="EMBL" id="MJMH01000111">
    <property type="protein sequence ID" value="OLQ94774.1"/>
    <property type="molecule type" value="Genomic_DNA"/>
</dbReference>
<evidence type="ECO:0000256" key="1">
    <source>
        <dbReference type="SAM" id="MobiDB-lite"/>
    </source>
</evidence>
<keyword evidence="3" id="KW-1185">Reference proteome</keyword>
<accession>A0ABX3FKN6</accession>
<evidence type="ECO:0000313" key="2">
    <source>
        <dbReference type="EMBL" id="OLQ94774.1"/>
    </source>
</evidence>
<gene>
    <name evidence="2" type="ORF">BIY20_00335</name>
</gene>
<feature type="region of interest" description="Disordered" evidence="1">
    <location>
        <begin position="14"/>
        <end position="90"/>
    </location>
</feature>
<comment type="caution">
    <text evidence="2">The sequence shown here is derived from an EMBL/GenBank/DDBJ whole genome shotgun (WGS) entry which is preliminary data.</text>
</comment>
<name>A0ABX3FKN6_9VIBR</name>
<feature type="compositionally biased region" description="Basic and acidic residues" evidence="1">
    <location>
        <begin position="22"/>
        <end position="39"/>
    </location>
</feature>
<reference evidence="2 3" key="1">
    <citation type="submission" date="2016-09" db="EMBL/GenBank/DDBJ databases">
        <title>Genomic Taxonomy of the Vibrionaceae.</title>
        <authorList>
            <person name="Gonzalez-Castillo A."/>
            <person name="Gomez-Gil B."/>
            <person name="Enciso-Ibarra K."/>
        </authorList>
    </citation>
    <scope>NUCLEOTIDE SEQUENCE [LARGE SCALE GENOMIC DNA]</scope>
    <source>
        <strain evidence="2 3">CAIM 1902</strain>
    </source>
</reference>
<dbReference type="Proteomes" id="UP000186039">
    <property type="component" value="Unassembled WGS sequence"/>
</dbReference>
<organism evidence="2 3">
    <name type="scientific">Vibrio panuliri</name>
    <dbReference type="NCBI Taxonomy" id="1381081"/>
    <lineage>
        <taxon>Bacteria</taxon>
        <taxon>Pseudomonadati</taxon>
        <taxon>Pseudomonadota</taxon>
        <taxon>Gammaproteobacteria</taxon>
        <taxon>Vibrionales</taxon>
        <taxon>Vibrionaceae</taxon>
        <taxon>Vibrio</taxon>
    </lineage>
</organism>